<dbReference type="GO" id="GO:0005886">
    <property type="term" value="C:plasma membrane"/>
    <property type="evidence" value="ECO:0007669"/>
    <property type="project" value="UniProtKB-SubCell"/>
</dbReference>
<keyword evidence="10" id="KW-0472">Membrane</keyword>
<dbReference type="Gene3D" id="1.10.287.130">
    <property type="match status" value="1"/>
</dbReference>
<gene>
    <name evidence="12" type="primary">baeS</name>
    <name evidence="12" type="ORF">EHSB41UT_03826</name>
</gene>
<dbReference type="PROSITE" id="PS50109">
    <property type="entry name" value="HIS_KIN"/>
    <property type="match status" value="1"/>
</dbReference>
<dbReference type="EMBL" id="FWPT01000010">
    <property type="protein sequence ID" value="SMA50035.1"/>
    <property type="molecule type" value="Genomic_DNA"/>
</dbReference>
<dbReference type="PANTHER" id="PTHR44936:SF9">
    <property type="entry name" value="SENSOR PROTEIN CREC"/>
    <property type="match status" value="1"/>
</dbReference>
<dbReference type="OrthoDB" id="9809766at2"/>
<keyword evidence="10" id="KW-1133">Transmembrane helix</keyword>
<keyword evidence="7 12" id="KW-0418">Kinase</keyword>
<keyword evidence="5" id="KW-0597">Phosphoprotein</keyword>
<dbReference type="SMART" id="SM00387">
    <property type="entry name" value="HATPase_c"/>
    <property type="match status" value="1"/>
</dbReference>
<evidence type="ECO:0000259" key="11">
    <source>
        <dbReference type="PROSITE" id="PS50109"/>
    </source>
</evidence>
<dbReference type="SUPFAM" id="SSF55874">
    <property type="entry name" value="ATPase domain of HSP90 chaperone/DNA topoisomerase II/histidine kinase"/>
    <property type="match status" value="1"/>
</dbReference>
<feature type="transmembrane region" description="Helical" evidence="10">
    <location>
        <begin position="182"/>
        <end position="203"/>
    </location>
</feature>
<feature type="transmembrane region" description="Helical" evidence="10">
    <location>
        <begin position="246"/>
        <end position="268"/>
    </location>
</feature>
<dbReference type="Pfam" id="PF00512">
    <property type="entry name" value="HisKA"/>
    <property type="match status" value="1"/>
</dbReference>
<keyword evidence="9" id="KW-0843">Virulence</keyword>
<dbReference type="Pfam" id="PF02518">
    <property type="entry name" value="HATPase_c"/>
    <property type="match status" value="1"/>
</dbReference>
<sequence>MGRTPLKLLIGIMFILLFVPLAKADVLPVLPGNPIPLDKKLAFYTDPTGRITLQDILAKDPGFEESHRFLAQGFTRDSLWLRIPLARDESVPDDWVISVTPSYLEHFHVWIVQDGRIVSGEPIGRFDKDLSRQSHEPLLQTTLTLPEGRFWLYMRIQTGTTLAAMPVLYPPEAFAQISQANVLKMGIVGGILLLLFIVNFGFWLSTQINLYGYFAGYVGFGLISLLDGSGMLSRFLLVDSYPETVRVLSVGVGFSWLFGFLFFMNLLLDREKDRWIYPFYYLLFTLALMAAFCGLMGGMAYSYIAEWIPPVGIVVCLLTLIPSWRKLRYGRSGGERFQGGSFFPMAFFLGINQLYVGGWLEPSPLTVFGQTQGGLLQIVLIQIALLFRMRDLLDERNNAVAEARRVSEEVARERKIREEQSRFLSMITHEIRTPLAVIDMAIQSLKVYEREPEVFRSQRYSRIQSSVQRMATLLELGLKKDGFSSEIWQPDDVVYLDEISDTVVSEMPADEQVRIQSNLPDDLLPIVGNTAALKMVFFNLLENALKYSSHDDPVLITVGREQGEVFWQVEDRGPGVPQSQRKQIFEKFYRASEVTGKPGLGLGLYIARQIIERHGGRVELMASRWGGACFRCAFKAGEG</sequence>
<dbReference type="Pfam" id="PF07696">
    <property type="entry name" value="7TMR-DISMED2"/>
    <property type="match status" value="1"/>
</dbReference>
<dbReference type="SMART" id="SM00388">
    <property type="entry name" value="HisKA"/>
    <property type="match status" value="1"/>
</dbReference>
<feature type="transmembrane region" description="Helical" evidence="10">
    <location>
        <begin position="210"/>
        <end position="226"/>
    </location>
</feature>
<feature type="transmembrane region" description="Helical" evidence="10">
    <location>
        <begin position="280"/>
        <end position="301"/>
    </location>
</feature>
<feature type="transmembrane region" description="Helical" evidence="10">
    <location>
        <begin position="337"/>
        <end position="355"/>
    </location>
</feature>
<feature type="transmembrane region" description="Helical" evidence="10">
    <location>
        <begin position="307"/>
        <end position="325"/>
    </location>
</feature>
<dbReference type="InterPro" id="IPR036097">
    <property type="entry name" value="HisK_dim/P_sf"/>
</dbReference>
<dbReference type="PANTHER" id="PTHR44936">
    <property type="entry name" value="SENSOR PROTEIN CREC"/>
    <property type="match status" value="1"/>
</dbReference>
<dbReference type="InterPro" id="IPR003594">
    <property type="entry name" value="HATPase_dom"/>
</dbReference>
<proteinExistence type="predicted"/>
<evidence type="ECO:0000313" key="12">
    <source>
        <dbReference type="EMBL" id="SMA50035.1"/>
    </source>
</evidence>
<reference evidence="12 13" key="1">
    <citation type="submission" date="2017-03" db="EMBL/GenBank/DDBJ databases">
        <authorList>
            <person name="Afonso C.L."/>
            <person name="Miller P.J."/>
            <person name="Scott M.A."/>
            <person name="Spackman E."/>
            <person name="Goraichik I."/>
            <person name="Dimitrov K.M."/>
            <person name="Suarez D.L."/>
            <person name="Swayne D.E."/>
        </authorList>
    </citation>
    <scope>NUCLEOTIDE SEQUENCE [LARGE SCALE GENOMIC DNA]</scope>
    <source>
        <strain evidence="12">SB41UT1</strain>
    </source>
</reference>
<evidence type="ECO:0000313" key="13">
    <source>
        <dbReference type="Proteomes" id="UP000196573"/>
    </source>
</evidence>
<dbReference type="CDD" id="cd00082">
    <property type="entry name" value="HisKA"/>
    <property type="match status" value="1"/>
</dbReference>
<dbReference type="GO" id="GO:0000155">
    <property type="term" value="F:phosphorelay sensor kinase activity"/>
    <property type="evidence" value="ECO:0007669"/>
    <property type="project" value="InterPro"/>
</dbReference>
<dbReference type="Gene3D" id="3.30.565.10">
    <property type="entry name" value="Histidine kinase-like ATPase, C-terminal domain"/>
    <property type="match status" value="1"/>
</dbReference>
<dbReference type="AlphaFoldDB" id="A0A1X7AP52"/>
<dbReference type="Proteomes" id="UP000196573">
    <property type="component" value="Unassembled WGS sequence"/>
</dbReference>
<comment type="catalytic activity">
    <reaction evidence="1">
        <text>ATP + protein L-histidine = ADP + protein N-phospho-L-histidine.</text>
        <dbReference type="EC" id="2.7.13.3"/>
    </reaction>
</comment>
<evidence type="ECO:0000256" key="4">
    <source>
        <dbReference type="ARBA" id="ARBA00022475"/>
    </source>
</evidence>
<protein>
    <recommendedName>
        <fullName evidence="3">histidine kinase</fullName>
        <ecNumber evidence="3">2.7.13.3</ecNumber>
    </recommendedName>
</protein>
<evidence type="ECO:0000256" key="1">
    <source>
        <dbReference type="ARBA" id="ARBA00000085"/>
    </source>
</evidence>
<dbReference type="SUPFAM" id="SSF47384">
    <property type="entry name" value="Homodimeric domain of signal transducing histidine kinase"/>
    <property type="match status" value="1"/>
</dbReference>
<evidence type="ECO:0000256" key="2">
    <source>
        <dbReference type="ARBA" id="ARBA00004651"/>
    </source>
</evidence>
<dbReference type="InterPro" id="IPR004358">
    <property type="entry name" value="Sig_transdc_His_kin-like_C"/>
</dbReference>
<dbReference type="InterPro" id="IPR003661">
    <property type="entry name" value="HisK_dim/P_dom"/>
</dbReference>
<organism evidence="12 13">
    <name type="scientific">Parendozoicomonas haliclonae</name>
    <dbReference type="NCBI Taxonomy" id="1960125"/>
    <lineage>
        <taxon>Bacteria</taxon>
        <taxon>Pseudomonadati</taxon>
        <taxon>Pseudomonadota</taxon>
        <taxon>Gammaproteobacteria</taxon>
        <taxon>Oceanospirillales</taxon>
        <taxon>Endozoicomonadaceae</taxon>
        <taxon>Parendozoicomonas</taxon>
    </lineage>
</organism>
<keyword evidence="8" id="KW-0902">Two-component regulatory system</keyword>
<dbReference type="InterPro" id="IPR050980">
    <property type="entry name" value="2C_sensor_his_kinase"/>
</dbReference>
<name>A0A1X7AP52_9GAMM</name>
<keyword evidence="4" id="KW-1003">Cell membrane</keyword>
<feature type="domain" description="Histidine kinase" evidence="11">
    <location>
        <begin position="426"/>
        <end position="638"/>
    </location>
</feature>
<dbReference type="EC" id="2.7.13.3" evidence="3"/>
<evidence type="ECO:0000256" key="5">
    <source>
        <dbReference type="ARBA" id="ARBA00022553"/>
    </source>
</evidence>
<dbReference type="InterPro" id="IPR036890">
    <property type="entry name" value="HATPase_C_sf"/>
</dbReference>
<dbReference type="InterPro" id="IPR005467">
    <property type="entry name" value="His_kinase_dom"/>
</dbReference>
<keyword evidence="6 12" id="KW-0808">Transferase</keyword>
<keyword evidence="10" id="KW-0812">Transmembrane</keyword>
<dbReference type="Gene3D" id="2.60.40.2380">
    <property type="match status" value="1"/>
</dbReference>
<dbReference type="InterPro" id="IPR011623">
    <property type="entry name" value="7TMR_DISM_rcpt_extracell_dom1"/>
</dbReference>
<evidence type="ECO:0000256" key="8">
    <source>
        <dbReference type="ARBA" id="ARBA00023012"/>
    </source>
</evidence>
<dbReference type="PRINTS" id="PR00344">
    <property type="entry name" value="BCTRLSENSOR"/>
</dbReference>
<evidence type="ECO:0000256" key="6">
    <source>
        <dbReference type="ARBA" id="ARBA00022679"/>
    </source>
</evidence>
<dbReference type="RefSeq" id="WP_087112476.1">
    <property type="nucleotide sequence ID" value="NZ_CBCSCN010000005.1"/>
</dbReference>
<evidence type="ECO:0000256" key="9">
    <source>
        <dbReference type="ARBA" id="ARBA00023026"/>
    </source>
</evidence>
<dbReference type="CDD" id="cd00075">
    <property type="entry name" value="HATPase"/>
    <property type="match status" value="1"/>
</dbReference>
<keyword evidence="13" id="KW-1185">Reference proteome</keyword>
<evidence type="ECO:0000256" key="10">
    <source>
        <dbReference type="SAM" id="Phobius"/>
    </source>
</evidence>
<accession>A0A1X7AP52</accession>
<dbReference type="Pfam" id="PF07695">
    <property type="entry name" value="7TMR-DISM_7TM"/>
    <property type="match status" value="1"/>
</dbReference>
<comment type="subcellular location">
    <subcellularLocation>
        <location evidence="2">Cell membrane</location>
        <topology evidence="2">Multi-pass membrane protein</topology>
    </subcellularLocation>
</comment>
<evidence type="ECO:0000256" key="7">
    <source>
        <dbReference type="ARBA" id="ARBA00022777"/>
    </source>
</evidence>
<dbReference type="InterPro" id="IPR011622">
    <property type="entry name" value="7TMR_DISM_rcpt_extracell_dom2"/>
</dbReference>
<evidence type="ECO:0000256" key="3">
    <source>
        <dbReference type="ARBA" id="ARBA00012438"/>
    </source>
</evidence>